<name>A0AAV4QL63_9ARAC</name>
<evidence type="ECO:0000313" key="2">
    <source>
        <dbReference type="Proteomes" id="UP001054837"/>
    </source>
</evidence>
<dbReference type="Proteomes" id="UP001054837">
    <property type="component" value="Unassembled WGS sequence"/>
</dbReference>
<keyword evidence="2" id="KW-1185">Reference proteome</keyword>
<comment type="caution">
    <text evidence="1">The sequence shown here is derived from an EMBL/GenBank/DDBJ whole genome shotgun (WGS) entry which is preliminary data.</text>
</comment>
<gene>
    <name evidence="1" type="ORF">CDAR_373631</name>
</gene>
<dbReference type="AlphaFoldDB" id="A0AAV4QL63"/>
<accession>A0AAV4QL63</accession>
<organism evidence="1 2">
    <name type="scientific">Caerostris darwini</name>
    <dbReference type="NCBI Taxonomy" id="1538125"/>
    <lineage>
        <taxon>Eukaryota</taxon>
        <taxon>Metazoa</taxon>
        <taxon>Ecdysozoa</taxon>
        <taxon>Arthropoda</taxon>
        <taxon>Chelicerata</taxon>
        <taxon>Arachnida</taxon>
        <taxon>Araneae</taxon>
        <taxon>Araneomorphae</taxon>
        <taxon>Entelegynae</taxon>
        <taxon>Araneoidea</taxon>
        <taxon>Araneidae</taxon>
        <taxon>Caerostris</taxon>
    </lineage>
</organism>
<sequence>MLHQERKKKKGFTFLFPSFLLGVGRHPSSLHYIYVFGNALSLGRMFRKFPFPAAIEKYPRKRDFILEVAAAAVSLPDPQPESVDVILFTSNSPAENALYFRSLSGIILRRRLRRFGLHIQSLFQIFCMLG</sequence>
<protein>
    <submittedName>
        <fullName evidence="1">Uncharacterized protein</fullName>
    </submittedName>
</protein>
<evidence type="ECO:0000313" key="1">
    <source>
        <dbReference type="EMBL" id="GIY08937.1"/>
    </source>
</evidence>
<dbReference type="EMBL" id="BPLQ01004569">
    <property type="protein sequence ID" value="GIY08937.1"/>
    <property type="molecule type" value="Genomic_DNA"/>
</dbReference>
<reference evidence="1 2" key="1">
    <citation type="submission" date="2021-06" db="EMBL/GenBank/DDBJ databases">
        <title>Caerostris darwini draft genome.</title>
        <authorList>
            <person name="Kono N."/>
            <person name="Arakawa K."/>
        </authorList>
    </citation>
    <scope>NUCLEOTIDE SEQUENCE [LARGE SCALE GENOMIC DNA]</scope>
</reference>
<proteinExistence type="predicted"/>